<proteinExistence type="predicted"/>
<dbReference type="PROSITE" id="PS51221">
    <property type="entry name" value="TTL"/>
    <property type="match status" value="1"/>
</dbReference>
<evidence type="ECO:0000313" key="2">
    <source>
        <dbReference type="Proteomes" id="UP001142055"/>
    </source>
</evidence>
<dbReference type="PANTHER" id="PTHR47113">
    <property type="entry name" value="LD09343P"/>
    <property type="match status" value="1"/>
</dbReference>
<name>A0A9Q0MHG0_BLOTA</name>
<dbReference type="Proteomes" id="UP001142055">
    <property type="component" value="Chromosome 1"/>
</dbReference>
<dbReference type="InterPro" id="IPR004344">
    <property type="entry name" value="TTL/TTLL_fam"/>
</dbReference>
<sequence>MNLEQVGTFVQEYIQNPLLIDGKKFDIGLYVTATSINPLRVYVYDNDVLLRFCHQPYYPFNVTNLDTYVVGNLYTPIWDMPSLKPYFIDLNMNTKQSFNGYIRNVLGKDPATIWSQMEESIKTIFYTKQDQMIKYTEMFPSGRNFFEMVRFDFTLDEDLNVFLMEANMSPNLASAKFPPNRLIYEPVIYSLFSLTGLVRIPQIPNWATIPSNTEWDMLLLEKDLSVLSDVCSNPDCHFRNETSSGCETVDHCDVCYHCLSEQLRLSLKDAYLEEHSKWHNKRLIPSTSVEAEVVASVNDYLQEKWFIGKCLQDSRWCN</sequence>
<dbReference type="PANTHER" id="PTHR47113:SF1">
    <property type="entry name" value="LD09343P"/>
    <property type="match status" value="1"/>
</dbReference>
<gene>
    <name evidence="1" type="ORF">RDWZM_003708</name>
</gene>
<comment type="caution">
    <text evidence="1">The sequence shown here is derived from an EMBL/GenBank/DDBJ whole genome shotgun (WGS) entry which is preliminary data.</text>
</comment>
<dbReference type="EMBL" id="JAPWDV010000001">
    <property type="protein sequence ID" value="KAJ6225163.1"/>
    <property type="molecule type" value="Genomic_DNA"/>
</dbReference>
<protein>
    <submittedName>
        <fullName evidence="1">Uncharacterized protein</fullName>
    </submittedName>
</protein>
<dbReference type="InterPro" id="IPR053317">
    <property type="entry name" value="Tubulin_polyglutamylase"/>
</dbReference>
<dbReference type="Gene3D" id="3.30.470.20">
    <property type="entry name" value="ATP-grasp fold, B domain"/>
    <property type="match status" value="1"/>
</dbReference>
<dbReference type="SUPFAM" id="SSF56059">
    <property type="entry name" value="Glutathione synthetase ATP-binding domain-like"/>
    <property type="match status" value="1"/>
</dbReference>
<reference evidence="1" key="1">
    <citation type="submission" date="2022-12" db="EMBL/GenBank/DDBJ databases">
        <title>Genome assemblies of Blomia tropicalis.</title>
        <authorList>
            <person name="Cui Y."/>
        </authorList>
    </citation>
    <scope>NUCLEOTIDE SEQUENCE</scope>
    <source>
        <tissue evidence="1">Adult mites</tissue>
    </source>
</reference>
<keyword evidence="2" id="KW-1185">Reference proteome</keyword>
<dbReference type="OMA" id="YCKLCEH"/>
<dbReference type="AlphaFoldDB" id="A0A9Q0MHG0"/>
<evidence type="ECO:0000313" key="1">
    <source>
        <dbReference type="EMBL" id="KAJ6225163.1"/>
    </source>
</evidence>
<organism evidence="1 2">
    <name type="scientific">Blomia tropicalis</name>
    <name type="common">Mite</name>
    <dbReference type="NCBI Taxonomy" id="40697"/>
    <lineage>
        <taxon>Eukaryota</taxon>
        <taxon>Metazoa</taxon>
        <taxon>Ecdysozoa</taxon>
        <taxon>Arthropoda</taxon>
        <taxon>Chelicerata</taxon>
        <taxon>Arachnida</taxon>
        <taxon>Acari</taxon>
        <taxon>Acariformes</taxon>
        <taxon>Sarcoptiformes</taxon>
        <taxon>Astigmata</taxon>
        <taxon>Glycyphagoidea</taxon>
        <taxon>Echimyopodidae</taxon>
        <taxon>Blomia</taxon>
    </lineage>
</organism>
<accession>A0A9Q0MHG0</accession>
<dbReference type="Pfam" id="PF03133">
    <property type="entry name" value="TTL"/>
    <property type="match status" value="1"/>
</dbReference>